<evidence type="ECO:0000256" key="1">
    <source>
        <dbReference type="SAM" id="MobiDB-lite"/>
    </source>
</evidence>
<feature type="region of interest" description="Disordered" evidence="1">
    <location>
        <begin position="192"/>
        <end position="258"/>
    </location>
</feature>
<gene>
    <name evidence="3" type="primary">LOC113466238</name>
</gene>
<feature type="compositionally biased region" description="Basic residues" evidence="1">
    <location>
        <begin position="239"/>
        <end position="255"/>
    </location>
</feature>
<dbReference type="KEGG" id="dci:113466238"/>
<feature type="compositionally biased region" description="Basic residues" evidence="1">
    <location>
        <begin position="192"/>
        <end position="221"/>
    </location>
</feature>
<feature type="compositionally biased region" description="Basic and acidic residues" evidence="1">
    <location>
        <begin position="222"/>
        <end position="238"/>
    </location>
</feature>
<sequence>MSVADSNASKVTKTEDSFLYPSWYCKAPFSIADDRYNFLDDLIAYESCSSGNEDDISSCEFHIPGSPAAIESESESSESSVNFDEFIISEEAIPIEKEEKTVAFADTGEGEETKEQKEEEIDENEIIFRDGIDKRIQRKIFANYEKEDLVEIETYRRPCKYNQFDALLKLKDPEDYKEYVVIKDIYQHFKKLRGQGKSKKNKHAKQKKSKKRKSPQRKHKQHEAGDVKKPSDQGDQKQKQRVKRSKKRVKPHKGQHKADSKGLVSIDYVLDLDTFRSIYRRTMCIDTWDVWVESYRGATNI</sequence>
<reference evidence="3" key="1">
    <citation type="submission" date="2025-08" db="UniProtKB">
        <authorList>
            <consortium name="RefSeq"/>
        </authorList>
    </citation>
    <scope>IDENTIFICATION</scope>
</reference>
<proteinExistence type="predicted"/>
<dbReference type="RefSeq" id="XP_026677260.1">
    <property type="nucleotide sequence ID" value="XM_026821459.1"/>
</dbReference>
<protein>
    <submittedName>
        <fullName evidence="3">Nucleolar protein 58-like</fullName>
    </submittedName>
</protein>
<evidence type="ECO:0000313" key="2">
    <source>
        <dbReference type="Proteomes" id="UP000079169"/>
    </source>
</evidence>
<evidence type="ECO:0000313" key="3">
    <source>
        <dbReference type="RefSeq" id="XP_026677260.1"/>
    </source>
</evidence>
<dbReference type="AlphaFoldDB" id="A0A3Q0ISD6"/>
<organism evidence="2 3">
    <name type="scientific">Diaphorina citri</name>
    <name type="common">Asian citrus psyllid</name>
    <dbReference type="NCBI Taxonomy" id="121845"/>
    <lineage>
        <taxon>Eukaryota</taxon>
        <taxon>Metazoa</taxon>
        <taxon>Ecdysozoa</taxon>
        <taxon>Arthropoda</taxon>
        <taxon>Hexapoda</taxon>
        <taxon>Insecta</taxon>
        <taxon>Pterygota</taxon>
        <taxon>Neoptera</taxon>
        <taxon>Paraneoptera</taxon>
        <taxon>Hemiptera</taxon>
        <taxon>Sternorrhyncha</taxon>
        <taxon>Psylloidea</taxon>
        <taxon>Psyllidae</taxon>
        <taxon>Diaphorininae</taxon>
        <taxon>Diaphorina</taxon>
    </lineage>
</organism>
<keyword evidence="2" id="KW-1185">Reference proteome</keyword>
<accession>A0A3Q0ISD6</accession>
<dbReference type="GeneID" id="113466238"/>
<dbReference type="PaxDb" id="121845-A0A3Q0ISD6"/>
<dbReference type="Proteomes" id="UP000079169">
    <property type="component" value="Unplaced"/>
</dbReference>
<name>A0A3Q0ISD6_DIACI</name>